<name>A0AAW9R1N1_9CHRO</name>
<accession>A0AAW9R1N1</accession>
<evidence type="ECO:0000313" key="3">
    <source>
        <dbReference type="Proteomes" id="UP001328733"/>
    </source>
</evidence>
<feature type="transmembrane region" description="Helical" evidence="1">
    <location>
        <begin position="37"/>
        <end position="57"/>
    </location>
</feature>
<keyword evidence="1" id="KW-0472">Membrane</keyword>
<keyword evidence="1" id="KW-0812">Transmembrane</keyword>
<gene>
    <name evidence="2" type="ORF">V0288_22370</name>
</gene>
<protein>
    <submittedName>
        <fullName evidence="2">Uncharacterized protein</fullName>
    </submittedName>
</protein>
<dbReference type="Proteomes" id="UP001328733">
    <property type="component" value="Unassembled WGS sequence"/>
</dbReference>
<proteinExistence type="predicted"/>
<keyword evidence="1" id="KW-1133">Transmembrane helix</keyword>
<evidence type="ECO:0000313" key="2">
    <source>
        <dbReference type="EMBL" id="MEG3439889.1"/>
    </source>
</evidence>
<reference evidence="2 3" key="1">
    <citation type="submission" date="2024-01" db="EMBL/GenBank/DDBJ databases">
        <title>Genomic insights into the taxonomy and metabolism of the cyanobacterium Pannus brasiliensis CCIBt3594.</title>
        <authorList>
            <person name="Machado M."/>
            <person name="Botero N.B."/>
            <person name="Andreote A.P.D."/>
            <person name="Feitosa A.M.T."/>
            <person name="Popin R."/>
            <person name="Sivonen K."/>
            <person name="Fiore M.F."/>
        </authorList>
    </citation>
    <scope>NUCLEOTIDE SEQUENCE [LARGE SCALE GENOMIC DNA]</scope>
    <source>
        <strain evidence="2 3">CCIBt3594</strain>
    </source>
</reference>
<comment type="caution">
    <text evidence="2">The sequence shown here is derived from an EMBL/GenBank/DDBJ whole genome shotgun (WGS) entry which is preliminary data.</text>
</comment>
<dbReference type="EMBL" id="JBAFSM010000064">
    <property type="protein sequence ID" value="MEG3439889.1"/>
    <property type="molecule type" value="Genomic_DNA"/>
</dbReference>
<evidence type="ECO:0000256" key="1">
    <source>
        <dbReference type="SAM" id="Phobius"/>
    </source>
</evidence>
<dbReference type="AlphaFoldDB" id="A0AAW9R1N1"/>
<sequence>MNMIPYIIITGVIGGTLMAMVILEIAERVKNEKLSEFLAISICFGIFGIISIPIILWSK</sequence>
<feature type="transmembrane region" description="Helical" evidence="1">
    <location>
        <begin position="6"/>
        <end position="25"/>
    </location>
</feature>
<organism evidence="2 3">
    <name type="scientific">Pannus brasiliensis CCIBt3594</name>
    <dbReference type="NCBI Taxonomy" id="1427578"/>
    <lineage>
        <taxon>Bacteria</taxon>
        <taxon>Bacillati</taxon>
        <taxon>Cyanobacteriota</taxon>
        <taxon>Cyanophyceae</taxon>
        <taxon>Oscillatoriophycideae</taxon>
        <taxon>Chroococcales</taxon>
        <taxon>Microcystaceae</taxon>
        <taxon>Pannus</taxon>
    </lineage>
</organism>
<keyword evidence="3" id="KW-1185">Reference proteome</keyword>